<reference evidence="2" key="1">
    <citation type="journal article" date="2019" name="Sci. Rep.">
        <title>Draft genome of Tanacetum cinerariifolium, the natural source of mosquito coil.</title>
        <authorList>
            <person name="Yamashiro T."/>
            <person name="Shiraishi A."/>
            <person name="Satake H."/>
            <person name="Nakayama K."/>
        </authorList>
    </citation>
    <scope>NUCLEOTIDE SEQUENCE</scope>
</reference>
<name>A0A699X4C6_TANCI</name>
<proteinExistence type="predicted"/>
<evidence type="ECO:0000313" key="2">
    <source>
        <dbReference type="EMBL" id="GFD51504.1"/>
    </source>
</evidence>
<dbReference type="EMBL" id="BKCJ011771138">
    <property type="protein sequence ID" value="GFD51504.1"/>
    <property type="molecule type" value="Genomic_DNA"/>
</dbReference>
<dbReference type="AlphaFoldDB" id="A0A699X4C6"/>
<accession>A0A699X4C6</accession>
<feature type="non-terminal residue" evidence="2">
    <location>
        <position position="1"/>
    </location>
</feature>
<comment type="caution">
    <text evidence="2">The sequence shown here is derived from an EMBL/GenBank/DDBJ whole genome shotgun (WGS) entry which is preliminary data.</text>
</comment>
<evidence type="ECO:0000256" key="1">
    <source>
        <dbReference type="SAM" id="MobiDB-lite"/>
    </source>
</evidence>
<protein>
    <submittedName>
        <fullName evidence="2">Uncharacterized protein</fullName>
    </submittedName>
</protein>
<gene>
    <name evidence="2" type="ORF">Tci_923473</name>
</gene>
<feature type="non-terminal residue" evidence="2">
    <location>
        <position position="93"/>
    </location>
</feature>
<organism evidence="2">
    <name type="scientific">Tanacetum cinerariifolium</name>
    <name type="common">Dalmatian daisy</name>
    <name type="synonym">Chrysanthemum cinerariifolium</name>
    <dbReference type="NCBI Taxonomy" id="118510"/>
    <lineage>
        <taxon>Eukaryota</taxon>
        <taxon>Viridiplantae</taxon>
        <taxon>Streptophyta</taxon>
        <taxon>Embryophyta</taxon>
        <taxon>Tracheophyta</taxon>
        <taxon>Spermatophyta</taxon>
        <taxon>Magnoliopsida</taxon>
        <taxon>eudicotyledons</taxon>
        <taxon>Gunneridae</taxon>
        <taxon>Pentapetalae</taxon>
        <taxon>asterids</taxon>
        <taxon>campanulids</taxon>
        <taxon>Asterales</taxon>
        <taxon>Asteraceae</taxon>
        <taxon>Asteroideae</taxon>
        <taxon>Anthemideae</taxon>
        <taxon>Anthemidinae</taxon>
        <taxon>Tanacetum</taxon>
    </lineage>
</organism>
<feature type="compositionally biased region" description="Basic and acidic residues" evidence="1">
    <location>
        <begin position="12"/>
        <end position="29"/>
    </location>
</feature>
<feature type="region of interest" description="Disordered" evidence="1">
    <location>
        <begin position="1"/>
        <end position="93"/>
    </location>
</feature>
<sequence length="93" mass="9348">FAGAGGDQGRNAVEDRAAHGQSGHDDGPDPGRGARSGGGCPIDAGRRGQAGTVAAAGRQLPVSAPRPEDHAPGLPHLRRWLSEPQRRGGATVG</sequence>